<dbReference type="Proteomes" id="UP000470772">
    <property type="component" value="Unassembled WGS sequence"/>
</dbReference>
<protein>
    <submittedName>
        <fullName evidence="1">Uncharacterized protein</fullName>
    </submittedName>
</protein>
<organism evidence="1 2">
    <name type="scientific">Sulfuracidifex metallicus DSM 6482 = JCM 9184</name>
    <dbReference type="NCBI Taxonomy" id="523847"/>
    <lineage>
        <taxon>Archaea</taxon>
        <taxon>Thermoproteota</taxon>
        <taxon>Thermoprotei</taxon>
        <taxon>Sulfolobales</taxon>
        <taxon>Sulfolobaceae</taxon>
        <taxon>Sulfuracidifex</taxon>
    </lineage>
</organism>
<dbReference type="AlphaFoldDB" id="A0A6A9QPP3"/>
<dbReference type="EMBL" id="WGGD01000005">
    <property type="protein sequence ID" value="MUN29151.1"/>
    <property type="molecule type" value="Genomic_DNA"/>
</dbReference>
<name>A0A6A9QPP3_SULME</name>
<proteinExistence type="predicted"/>
<dbReference type="Pfam" id="PF19027">
    <property type="entry name" value="DUF5752"/>
    <property type="match status" value="1"/>
</dbReference>
<dbReference type="InterPro" id="IPR044036">
    <property type="entry name" value="DUF5752"/>
</dbReference>
<comment type="caution">
    <text evidence="1">The sequence shown here is derived from an EMBL/GenBank/DDBJ whole genome shotgun (WGS) entry which is preliminary data.</text>
</comment>
<sequence length="217" mass="24672">MIDLYSSGKGIPFVFQGAYYPKIYSKLKASNLVQLAGAIEKADKYSIFYHIFHPIFTSHLVAEDLPNDFAVWIDQSLGLRELAEKIADIPGAEPRDAEDVRKELIEIINSYKSVREGLRPFVFVSCYPIVYDTGRRASTLAEFLDTIATIDPRAIVWHFVSKRILGMSKKNDFSAWLEENFGLTDVASKLSIIDPQTYTDEERLRDDIIQTLEGELL</sequence>
<gene>
    <name evidence="1" type="ORF">GC250_06840</name>
</gene>
<evidence type="ECO:0000313" key="2">
    <source>
        <dbReference type="Proteomes" id="UP000470772"/>
    </source>
</evidence>
<reference evidence="1 2" key="1">
    <citation type="submission" date="2019-10" db="EMBL/GenBank/DDBJ databases">
        <title>Sequencing and Assembly of Multiple Reported Metal-Biooxidizing Members of the Extremely Thermoacidophilic Archaeal Family Sulfolobaceae.</title>
        <authorList>
            <person name="Counts J.A."/>
            <person name="Kelly R.M."/>
        </authorList>
    </citation>
    <scope>NUCLEOTIDE SEQUENCE [LARGE SCALE GENOMIC DNA]</scope>
    <source>
        <strain evidence="1 2">DSM 6482</strain>
    </source>
</reference>
<evidence type="ECO:0000313" key="1">
    <source>
        <dbReference type="EMBL" id="MUN29151.1"/>
    </source>
</evidence>
<keyword evidence="2" id="KW-1185">Reference proteome</keyword>
<dbReference type="RefSeq" id="WP_156016729.1">
    <property type="nucleotide sequence ID" value="NZ_WGGD01000005.1"/>
</dbReference>
<accession>A0A6A9QPP3</accession>